<evidence type="ECO:0000313" key="1">
    <source>
        <dbReference type="EMBL" id="KDC53058.1"/>
    </source>
</evidence>
<dbReference type="RefSeq" id="WP_033028434.1">
    <property type="nucleotide sequence ID" value="NZ_JJNZ01000007.1"/>
</dbReference>
<proteinExistence type="predicted"/>
<accession>A0ABD3YDA8</accession>
<dbReference type="EMBL" id="JJNZ01000007">
    <property type="protein sequence ID" value="KDC53058.1"/>
    <property type="molecule type" value="Genomic_DNA"/>
</dbReference>
<reference evidence="1 2" key="1">
    <citation type="submission" date="2014-04" db="EMBL/GenBank/DDBJ databases">
        <title>Pseudoalteromonas galatheae sp. nov., isolated from a deep-sea polychaete near Canal Concepcion, Chile.</title>
        <authorList>
            <person name="Machado H.R."/>
            <person name="Gram L."/>
            <person name="Vynne N.G."/>
        </authorList>
    </citation>
    <scope>NUCLEOTIDE SEQUENCE [LARGE SCALE GENOMIC DNA]</scope>
    <source>
        <strain evidence="1 2">KMM216</strain>
    </source>
</reference>
<dbReference type="Proteomes" id="UP000027154">
    <property type="component" value="Unassembled WGS sequence"/>
</dbReference>
<gene>
    <name evidence="1" type="ORF">DC53_01855</name>
</gene>
<dbReference type="AlphaFoldDB" id="A0ABD3YDA8"/>
<name>A0ABD3YDA8_9GAMM</name>
<organism evidence="1 2">
    <name type="scientific">Pseudoalteromonas fuliginea</name>
    <dbReference type="NCBI Taxonomy" id="1872678"/>
    <lineage>
        <taxon>Bacteria</taxon>
        <taxon>Pseudomonadati</taxon>
        <taxon>Pseudomonadota</taxon>
        <taxon>Gammaproteobacteria</taxon>
        <taxon>Alteromonadales</taxon>
        <taxon>Pseudoalteromonadaceae</taxon>
        <taxon>Pseudoalteromonas</taxon>
    </lineage>
</organism>
<evidence type="ECO:0000313" key="2">
    <source>
        <dbReference type="Proteomes" id="UP000027154"/>
    </source>
</evidence>
<protein>
    <submittedName>
        <fullName evidence="1">Uncharacterized protein</fullName>
    </submittedName>
</protein>
<sequence>MDKLKSVDLLLGQAIETVVDTSKLIEDSSSLDTRKNMVDIGTAIHSLWEIRTRIYEIDPSLTPDVVNDFKSNELDFNRLDELASKAEGFEGNGDLDSARNYYMKLLKESSLNHFRLLAEAGLYRTTATNK</sequence>
<comment type="caution">
    <text evidence="1">The sequence shown here is derived from an EMBL/GenBank/DDBJ whole genome shotgun (WGS) entry which is preliminary data.</text>
</comment>